<sequence length="315" mass="32788">MSQSGRSSQETMRAMAYETYGGTEVLSEIRLPLPKVGPGEVLVRVKCAAVNPVDWKIMAGGLDGLMDVIYPVIPGWDVSGTVERVGIDVPSTPRATRSWRTPARTTCTAGRSPSSSPCPYAPSRTSPPRSTGPRPRASRSPGSPPTRCSPASAPARTTPCSSTAPPGASAPSPCRSPARWAPVSSAPPPRNHDRVRELGAEPVAYGDGLADRVRALVPDGPTVVADFVGGVGSVTREVLHNDGRHASIADPSVLGSGGEWMWVRPVGSDLAALGKLVDSGQLKVPVARKFPLAELAAAFELSQGGHTAGKIVVEI</sequence>
<dbReference type="Gene3D" id="3.90.180.10">
    <property type="entry name" value="Medium-chain alcohol dehydrogenases, catalytic domain"/>
    <property type="match status" value="2"/>
</dbReference>
<dbReference type="EMBL" id="JBBKAM010000004">
    <property type="protein sequence ID" value="MEJ8645842.1"/>
    <property type="molecule type" value="Genomic_DNA"/>
</dbReference>
<dbReference type="Pfam" id="PF13602">
    <property type="entry name" value="ADH_zinc_N_2"/>
    <property type="match status" value="1"/>
</dbReference>
<feature type="domain" description="Alcohol dehydrogenase-like N-terminal" evidence="2">
    <location>
        <begin position="37"/>
        <end position="95"/>
    </location>
</feature>
<dbReference type="Proteomes" id="UP001382904">
    <property type="component" value="Unassembled WGS sequence"/>
</dbReference>
<feature type="region of interest" description="Disordered" evidence="1">
    <location>
        <begin position="89"/>
        <end position="194"/>
    </location>
</feature>
<reference evidence="3 4" key="1">
    <citation type="submission" date="2024-03" db="EMBL/GenBank/DDBJ databases">
        <title>Novel Streptomyces species of biotechnological and ecological value are a feature of Machair soil.</title>
        <authorList>
            <person name="Prole J.R."/>
            <person name="Goodfellow M."/>
            <person name="Allenby N."/>
            <person name="Ward A.C."/>
        </authorList>
    </citation>
    <scope>NUCLEOTIDE SEQUENCE [LARGE SCALE GENOMIC DNA]</scope>
    <source>
        <strain evidence="3 4">MS1.HAVA.3</strain>
    </source>
</reference>
<gene>
    <name evidence="3" type="ORF">WKI68_40755</name>
</gene>
<dbReference type="PANTHER" id="PTHR44013">
    <property type="entry name" value="ZINC-TYPE ALCOHOL DEHYDROGENASE-LIKE PROTEIN C16A3.02C"/>
    <property type="match status" value="1"/>
</dbReference>
<dbReference type="Pfam" id="PF08240">
    <property type="entry name" value="ADH_N"/>
    <property type="match status" value="1"/>
</dbReference>
<proteinExistence type="predicted"/>
<dbReference type="SUPFAM" id="SSF50129">
    <property type="entry name" value="GroES-like"/>
    <property type="match status" value="1"/>
</dbReference>
<dbReference type="PANTHER" id="PTHR44013:SF1">
    <property type="entry name" value="ZINC-TYPE ALCOHOL DEHYDROGENASE-LIKE PROTEIN C16A3.02C"/>
    <property type="match status" value="1"/>
</dbReference>
<organism evidence="3 4">
    <name type="scientific">Streptomyces caledonius</name>
    <dbReference type="NCBI Taxonomy" id="3134107"/>
    <lineage>
        <taxon>Bacteria</taxon>
        <taxon>Bacillati</taxon>
        <taxon>Actinomycetota</taxon>
        <taxon>Actinomycetes</taxon>
        <taxon>Kitasatosporales</taxon>
        <taxon>Streptomycetaceae</taxon>
        <taxon>Streptomyces</taxon>
    </lineage>
</organism>
<dbReference type="InterPro" id="IPR011032">
    <property type="entry name" value="GroES-like_sf"/>
</dbReference>
<protein>
    <submittedName>
        <fullName evidence="3">Zinc-binding dehydrogenase</fullName>
    </submittedName>
</protein>
<feature type="compositionally biased region" description="Polar residues" evidence="1">
    <location>
        <begin position="93"/>
        <end position="111"/>
    </location>
</feature>
<keyword evidence="4" id="KW-1185">Reference proteome</keyword>
<evidence type="ECO:0000313" key="4">
    <source>
        <dbReference type="Proteomes" id="UP001382904"/>
    </source>
</evidence>
<dbReference type="Gene3D" id="3.40.50.720">
    <property type="entry name" value="NAD(P)-binding Rossmann-like Domain"/>
    <property type="match status" value="1"/>
</dbReference>
<feature type="compositionally biased region" description="Low complexity" evidence="1">
    <location>
        <begin position="112"/>
        <end position="141"/>
    </location>
</feature>
<name>A0ABU8UD67_9ACTN</name>
<evidence type="ECO:0000313" key="3">
    <source>
        <dbReference type="EMBL" id="MEJ8645842.1"/>
    </source>
</evidence>
<dbReference type="InterPro" id="IPR052733">
    <property type="entry name" value="Chloroplast_QOR"/>
</dbReference>
<feature type="compositionally biased region" description="Low complexity" evidence="1">
    <location>
        <begin position="158"/>
        <end position="182"/>
    </location>
</feature>
<evidence type="ECO:0000259" key="2">
    <source>
        <dbReference type="Pfam" id="PF08240"/>
    </source>
</evidence>
<accession>A0ABU8UD67</accession>
<comment type="caution">
    <text evidence="3">The sequence shown here is derived from an EMBL/GenBank/DDBJ whole genome shotgun (WGS) entry which is preliminary data.</text>
</comment>
<evidence type="ECO:0000256" key="1">
    <source>
        <dbReference type="SAM" id="MobiDB-lite"/>
    </source>
</evidence>
<dbReference type="InterPro" id="IPR013154">
    <property type="entry name" value="ADH-like_N"/>
</dbReference>